<dbReference type="WBParaSite" id="TMUE_1000003425.1">
    <property type="protein sequence ID" value="TMUE_1000003425.1"/>
    <property type="gene ID" value="WBGene00285266"/>
</dbReference>
<keyword evidence="1" id="KW-1185">Reference proteome</keyword>
<evidence type="ECO:0000313" key="1">
    <source>
        <dbReference type="Proteomes" id="UP000046395"/>
    </source>
</evidence>
<name>A0A5S6Q8H2_TRIMR</name>
<sequence length="134" mass="14485">MAKGNFCQPDWLDKASTLPKVNVGPVSRTLHEDALTAGSQVLPRRNGGEGMRTEMFPPTRGILRVSGRIARRSSVSPSPFATFALRVHSDGATVLSLAAGAGERPAEILIWSYAEHVLFNWLARTEAEAGGWKV</sequence>
<reference evidence="2" key="1">
    <citation type="submission" date="2019-12" db="UniProtKB">
        <authorList>
            <consortium name="WormBaseParasite"/>
        </authorList>
    </citation>
    <scope>IDENTIFICATION</scope>
</reference>
<evidence type="ECO:0000313" key="2">
    <source>
        <dbReference type="WBParaSite" id="TMUE_1000003425.1"/>
    </source>
</evidence>
<dbReference type="AlphaFoldDB" id="A0A5S6Q8H2"/>
<protein>
    <submittedName>
        <fullName evidence="2">Uncharacterized protein</fullName>
    </submittedName>
</protein>
<dbReference type="Proteomes" id="UP000046395">
    <property type="component" value="Unassembled WGS sequence"/>
</dbReference>
<proteinExistence type="predicted"/>
<accession>A0A5S6Q8H2</accession>
<organism evidence="1 2">
    <name type="scientific">Trichuris muris</name>
    <name type="common">Mouse whipworm</name>
    <dbReference type="NCBI Taxonomy" id="70415"/>
    <lineage>
        <taxon>Eukaryota</taxon>
        <taxon>Metazoa</taxon>
        <taxon>Ecdysozoa</taxon>
        <taxon>Nematoda</taxon>
        <taxon>Enoplea</taxon>
        <taxon>Dorylaimia</taxon>
        <taxon>Trichinellida</taxon>
        <taxon>Trichuridae</taxon>
        <taxon>Trichuris</taxon>
    </lineage>
</organism>